<dbReference type="Gene3D" id="3.10.350.10">
    <property type="entry name" value="LysM domain"/>
    <property type="match status" value="1"/>
</dbReference>
<evidence type="ECO:0000256" key="2">
    <source>
        <dbReference type="SAM" id="SignalP"/>
    </source>
</evidence>
<dbReference type="InterPro" id="IPR023346">
    <property type="entry name" value="Lysozyme-like_dom_sf"/>
</dbReference>
<dbReference type="Pfam" id="PF01476">
    <property type="entry name" value="LysM"/>
    <property type="match status" value="1"/>
</dbReference>
<sequence>MPKFSGALLFFLLLFPAGLCGAQIDNLNSCVKEESELILCRTLKGSEPPDLPEKVELDLPWDKPSFQFWRSYYKSRWNRLKLISQIDNFKLFYPTLREIFKREGLPEDLVFLAIVESNGNPAAISKAGAAGLWQLMPATARLYGLKVNRYIDERFDIEKSTIVAAKYLKYLYSVFGRWDLAIAAYNAGPGTIKKRLKKLGAEHFWDLTKLPDETLNYVPKFYAVLSFIKSSNLFKEEDPKERLVKVKVLSRTSLYRISKKLQVPYRITRRFNLQFKRRIVPAGYYVYIPLRYVKRSELVKYIASSKVYVYVPRRSERITSIARRFGVDVSLIRELNHLRRNVVYRGQTLLIVKREEKGKEDGRS</sequence>
<dbReference type="EMBL" id="SMFV01000001">
    <property type="protein sequence ID" value="TCK06605.1"/>
    <property type="molecule type" value="Genomic_DNA"/>
</dbReference>
<name>A0A4R1GI87_9BACT</name>
<dbReference type="AlphaFoldDB" id="A0A4R1GI87"/>
<evidence type="ECO:0000313" key="4">
    <source>
        <dbReference type="EMBL" id="TCK06605.1"/>
    </source>
</evidence>
<keyword evidence="5" id="KW-1185">Reference proteome</keyword>
<dbReference type="Pfam" id="PF01464">
    <property type="entry name" value="SLT"/>
    <property type="match status" value="1"/>
</dbReference>
<feature type="signal peptide" evidence="2">
    <location>
        <begin position="1"/>
        <end position="22"/>
    </location>
</feature>
<gene>
    <name evidence="4" type="ORF">CLV27_0408</name>
</gene>
<accession>A0A4R1GI87</accession>
<dbReference type="PROSITE" id="PS00922">
    <property type="entry name" value="TRANSGLYCOSYLASE"/>
    <property type="match status" value="1"/>
</dbReference>
<organism evidence="4 5">
    <name type="scientific">Phorcysia thermohydrogeniphila</name>
    <dbReference type="NCBI Taxonomy" id="936138"/>
    <lineage>
        <taxon>Bacteria</taxon>
        <taxon>Pseudomonadati</taxon>
        <taxon>Aquificota</taxon>
        <taxon>Aquificia</taxon>
        <taxon>Desulfurobacteriales</taxon>
        <taxon>Desulfurobacteriaceae</taxon>
        <taxon>Phorcysia</taxon>
    </lineage>
</organism>
<comment type="similarity">
    <text evidence="1">Belongs to the transglycosylase Slt family.</text>
</comment>
<dbReference type="Gene3D" id="1.10.530.10">
    <property type="match status" value="1"/>
</dbReference>
<proteinExistence type="inferred from homology"/>
<dbReference type="InterPro" id="IPR036779">
    <property type="entry name" value="LysM_dom_sf"/>
</dbReference>
<dbReference type="RefSeq" id="WP_132525301.1">
    <property type="nucleotide sequence ID" value="NZ_SMFV01000001.1"/>
</dbReference>
<dbReference type="SUPFAM" id="SSF53955">
    <property type="entry name" value="Lysozyme-like"/>
    <property type="match status" value="1"/>
</dbReference>
<evidence type="ECO:0000256" key="1">
    <source>
        <dbReference type="ARBA" id="ARBA00007734"/>
    </source>
</evidence>
<comment type="caution">
    <text evidence="4">The sequence shown here is derived from an EMBL/GenBank/DDBJ whole genome shotgun (WGS) entry which is preliminary data.</text>
</comment>
<reference evidence="4 5" key="1">
    <citation type="submission" date="2019-03" db="EMBL/GenBank/DDBJ databases">
        <title>Genomic Encyclopedia of Archaeal and Bacterial Type Strains, Phase II (KMG-II): from individual species to whole genera.</title>
        <authorList>
            <person name="Goeker M."/>
        </authorList>
    </citation>
    <scope>NUCLEOTIDE SEQUENCE [LARGE SCALE GENOMIC DNA]</scope>
    <source>
        <strain evidence="4 5">DSM 24425</strain>
    </source>
</reference>
<protein>
    <submittedName>
        <fullName evidence="4">Membrane-bound lytic murein transglycosylase D</fullName>
    </submittedName>
</protein>
<dbReference type="PANTHER" id="PTHR37423">
    <property type="entry name" value="SOLUBLE LYTIC MUREIN TRANSGLYCOSYLASE-RELATED"/>
    <property type="match status" value="1"/>
</dbReference>
<dbReference type="PANTHER" id="PTHR37423:SF2">
    <property type="entry name" value="MEMBRANE-BOUND LYTIC MUREIN TRANSGLYCOSYLASE C"/>
    <property type="match status" value="1"/>
</dbReference>
<evidence type="ECO:0000313" key="5">
    <source>
        <dbReference type="Proteomes" id="UP000295777"/>
    </source>
</evidence>
<dbReference type="GO" id="GO:0000270">
    <property type="term" value="P:peptidoglycan metabolic process"/>
    <property type="evidence" value="ECO:0007669"/>
    <property type="project" value="InterPro"/>
</dbReference>
<dbReference type="OrthoDB" id="9815002at2"/>
<dbReference type="SUPFAM" id="SSF54106">
    <property type="entry name" value="LysM domain"/>
    <property type="match status" value="1"/>
</dbReference>
<feature type="chain" id="PRO_5020677488" evidence="2">
    <location>
        <begin position="23"/>
        <end position="364"/>
    </location>
</feature>
<dbReference type="PROSITE" id="PS51782">
    <property type="entry name" value="LYSM"/>
    <property type="match status" value="1"/>
</dbReference>
<dbReference type="InterPro" id="IPR008258">
    <property type="entry name" value="Transglycosylase_SLT_dom_1"/>
</dbReference>
<dbReference type="CDD" id="cd16894">
    <property type="entry name" value="MltD-like"/>
    <property type="match status" value="1"/>
</dbReference>
<feature type="domain" description="LysM" evidence="3">
    <location>
        <begin position="308"/>
        <end position="351"/>
    </location>
</feature>
<dbReference type="InterPro" id="IPR000189">
    <property type="entry name" value="Transglyc_AS"/>
</dbReference>
<evidence type="ECO:0000259" key="3">
    <source>
        <dbReference type="PROSITE" id="PS51782"/>
    </source>
</evidence>
<keyword evidence="2" id="KW-0732">Signal</keyword>
<dbReference type="InterPro" id="IPR018392">
    <property type="entry name" value="LysM"/>
</dbReference>
<dbReference type="GO" id="GO:0008933">
    <property type="term" value="F:peptidoglycan lytic transglycosylase activity"/>
    <property type="evidence" value="ECO:0007669"/>
    <property type="project" value="InterPro"/>
</dbReference>
<dbReference type="GO" id="GO:0016020">
    <property type="term" value="C:membrane"/>
    <property type="evidence" value="ECO:0007669"/>
    <property type="project" value="InterPro"/>
</dbReference>
<dbReference type="Proteomes" id="UP000295777">
    <property type="component" value="Unassembled WGS sequence"/>
</dbReference>